<feature type="compositionally biased region" description="Polar residues" evidence="5">
    <location>
        <begin position="345"/>
        <end position="355"/>
    </location>
</feature>
<dbReference type="CDD" id="cd00077">
    <property type="entry name" value="HDc"/>
    <property type="match status" value="1"/>
</dbReference>
<feature type="binding site" evidence="3">
    <location>
        <position position="21"/>
    </location>
    <ligand>
        <name>Zn(2+)</name>
        <dbReference type="ChEBI" id="CHEBI:29105"/>
        <label>2</label>
    </ligand>
</feature>
<reference evidence="7" key="1">
    <citation type="submission" date="2021-03" db="EMBL/GenBank/DDBJ databases">
        <title>Comparative genomics and phylogenomic investigation of the class Geoglossomycetes provide insights into ecological specialization and systematics.</title>
        <authorList>
            <person name="Melie T."/>
            <person name="Pirro S."/>
            <person name="Miller A.N."/>
            <person name="Quandt A."/>
        </authorList>
    </citation>
    <scope>NUCLEOTIDE SEQUENCE</scope>
    <source>
        <strain evidence="7">CAQ_001_2017</strain>
    </source>
</reference>
<evidence type="ECO:0000256" key="3">
    <source>
        <dbReference type="PIRSR" id="PIRSR623088-3"/>
    </source>
</evidence>
<name>A0A9P8L6I2_9PEZI</name>
<feature type="compositionally biased region" description="Acidic residues" evidence="5">
    <location>
        <begin position="371"/>
        <end position="381"/>
    </location>
</feature>
<evidence type="ECO:0000256" key="2">
    <source>
        <dbReference type="ARBA" id="ARBA00022801"/>
    </source>
</evidence>
<dbReference type="InterPro" id="IPR023174">
    <property type="entry name" value="PDEase_CS"/>
</dbReference>
<dbReference type="InterPro" id="IPR036971">
    <property type="entry name" value="PDEase_catalytic_dom_sf"/>
</dbReference>
<evidence type="ECO:0000313" key="7">
    <source>
        <dbReference type="EMBL" id="KAH0548167.1"/>
    </source>
</evidence>
<evidence type="ECO:0000256" key="1">
    <source>
        <dbReference type="ARBA" id="ARBA00022723"/>
    </source>
</evidence>
<feature type="compositionally biased region" description="Low complexity" evidence="5">
    <location>
        <begin position="391"/>
        <end position="416"/>
    </location>
</feature>
<protein>
    <recommendedName>
        <fullName evidence="4">Phosphodiesterase</fullName>
        <ecNumber evidence="4">3.1.4.-</ecNumber>
    </recommendedName>
</protein>
<dbReference type="Gene3D" id="1.10.1300.10">
    <property type="entry name" value="3'5'-cyclic nucleotide phosphodiesterase, catalytic domain"/>
    <property type="match status" value="1"/>
</dbReference>
<feature type="binding site" evidence="3">
    <location>
        <position position="20"/>
    </location>
    <ligand>
        <name>Zn(2+)</name>
        <dbReference type="ChEBI" id="CHEBI:29105"/>
        <label>1</label>
    </ligand>
</feature>
<evidence type="ECO:0000256" key="5">
    <source>
        <dbReference type="SAM" id="MobiDB-lite"/>
    </source>
</evidence>
<feature type="binding site" evidence="3">
    <location>
        <position position="21"/>
    </location>
    <ligand>
        <name>Zn(2+)</name>
        <dbReference type="ChEBI" id="CHEBI:29105"/>
        <label>1</label>
    </ligand>
</feature>
<feature type="domain" description="PDEase" evidence="6">
    <location>
        <begin position="1"/>
        <end position="231"/>
    </location>
</feature>
<dbReference type="PROSITE" id="PS00126">
    <property type="entry name" value="PDEASE_I_1"/>
    <property type="match status" value="1"/>
</dbReference>
<keyword evidence="2 4" id="KW-0378">Hydrolase</keyword>
<keyword evidence="8" id="KW-1185">Reference proteome</keyword>
<dbReference type="AlphaFoldDB" id="A0A9P8L6I2"/>
<dbReference type="Pfam" id="PF00233">
    <property type="entry name" value="PDEase_I"/>
    <property type="match status" value="1"/>
</dbReference>
<comment type="cofactor">
    <cofactor evidence="4">
        <name>a divalent metal cation</name>
        <dbReference type="ChEBI" id="CHEBI:60240"/>
    </cofactor>
    <text evidence="4">Binds 2 divalent metal cations per subunit. Site 1 may preferentially bind zinc ions, while site 2 has a preference for magnesium and/or manganese ions.</text>
</comment>
<dbReference type="InterPro" id="IPR002073">
    <property type="entry name" value="PDEase_catalytic_dom"/>
</dbReference>
<feature type="binding site" evidence="3">
    <location>
        <position position="134"/>
    </location>
    <ligand>
        <name>Zn(2+)</name>
        <dbReference type="ChEBI" id="CHEBI:29105"/>
        <label>1</label>
    </ligand>
</feature>
<feature type="compositionally biased region" description="Polar residues" evidence="5">
    <location>
        <begin position="428"/>
        <end position="462"/>
    </location>
</feature>
<evidence type="ECO:0000259" key="6">
    <source>
        <dbReference type="PROSITE" id="PS51845"/>
    </source>
</evidence>
<dbReference type="GO" id="GO:0004114">
    <property type="term" value="F:3',5'-cyclic-nucleotide phosphodiesterase activity"/>
    <property type="evidence" value="ECO:0007669"/>
    <property type="project" value="InterPro"/>
</dbReference>
<evidence type="ECO:0000256" key="4">
    <source>
        <dbReference type="RuleBase" id="RU363067"/>
    </source>
</evidence>
<dbReference type="EC" id="3.1.4.-" evidence="4"/>
<feature type="compositionally biased region" description="Basic and acidic residues" evidence="5">
    <location>
        <begin position="479"/>
        <end position="501"/>
    </location>
</feature>
<sequence>MASLLRPFDALTLMITAIGHDVGHPGVNNAFLVTLNAPLAQLYNDQSVLESFHCAAFSQVLRRHWPAAFTSSGMRKLLINSILATDMGLHFDYMKRLGYLQEKLAHNSEVDEWDSKLREEQRTLACSLLIKCADISNVARIYDVAAKWATILTDEFARQASMEEDLGIPSTLFAPPIRDSILELARSQIGFMNLFALPLFQGVADIMPDMQFSVDELQKNKDEWLKKLQMETERRRSRNESIWSGHDDKLSPKAGGSLASSISQHASSVPVGSSSKSSETPTPESILASSKEITGPVAHSAMAPPSSSHDQFHHHPSSLVSPNRHGQSSDLASRRSSGAYPGASTPPQTRCSSNADPPDQLQLGITYPPEEKEEEEEEEENACPNADPSLVTVVVTSPGISPSPSSDSKPSIPTPTKQENGGSERCSVPSTNDRYSQGTNATNRQPYSPSTEATSFLSLESTGRSDPDRPRTSPPSFADGKDGKDCNEVKSHPTVEVDLVKTLRQRPSRSRFKLTWWKSKKRSQMSSSP</sequence>
<dbReference type="InterPro" id="IPR023088">
    <property type="entry name" value="PDEase"/>
</dbReference>
<gene>
    <name evidence="7" type="ORF">GP486_008110</name>
</gene>
<keyword evidence="1 3" id="KW-0479">Metal-binding</keyword>
<dbReference type="PANTHER" id="PTHR11347">
    <property type="entry name" value="CYCLIC NUCLEOTIDE PHOSPHODIESTERASE"/>
    <property type="match status" value="1"/>
</dbReference>
<dbReference type="InterPro" id="IPR003607">
    <property type="entry name" value="HD/PDEase_dom"/>
</dbReference>
<dbReference type="Proteomes" id="UP000750711">
    <property type="component" value="Unassembled WGS sequence"/>
</dbReference>
<dbReference type="PRINTS" id="PR00387">
    <property type="entry name" value="PDIESTERASE1"/>
</dbReference>
<dbReference type="EMBL" id="JAGHQM010002774">
    <property type="protein sequence ID" value="KAH0548167.1"/>
    <property type="molecule type" value="Genomic_DNA"/>
</dbReference>
<feature type="compositionally biased region" description="Low complexity" evidence="5">
    <location>
        <begin position="257"/>
        <end position="285"/>
    </location>
</feature>
<feature type="compositionally biased region" description="Low complexity" evidence="5">
    <location>
        <begin position="298"/>
        <end position="309"/>
    </location>
</feature>
<accession>A0A9P8L6I2</accession>
<feature type="region of interest" description="Disordered" evidence="5">
    <location>
        <begin position="235"/>
        <end position="529"/>
    </location>
</feature>
<comment type="caution">
    <text evidence="7">The sequence shown here is derived from an EMBL/GenBank/DDBJ whole genome shotgun (WGS) entry which is preliminary data.</text>
</comment>
<feature type="compositionally biased region" description="Basic residues" evidence="5">
    <location>
        <begin position="503"/>
        <end position="523"/>
    </location>
</feature>
<dbReference type="GO" id="GO:0046872">
    <property type="term" value="F:metal ion binding"/>
    <property type="evidence" value="ECO:0007669"/>
    <property type="project" value="UniProtKB-KW"/>
</dbReference>
<feature type="compositionally biased region" description="Polar residues" evidence="5">
    <location>
        <begin position="318"/>
        <end position="336"/>
    </location>
</feature>
<comment type="similarity">
    <text evidence="4">Belongs to the cyclic nucleotide phosphodiesterase family.</text>
</comment>
<dbReference type="PROSITE" id="PS51845">
    <property type="entry name" value="PDEASE_I_2"/>
    <property type="match status" value="1"/>
</dbReference>
<organism evidence="7 8">
    <name type="scientific">Trichoglossum hirsutum</name>
    <dbReference type="NCBI Taxonomy" id="265104"/>
    <lineage>
        <taxon>Eukaryota</taxon>
        <taxon>Fungi</taxon>
        <taxon>Dikarya</taxon>
        <taxon>Ascomycota</taxon>
        <taxon>Pezizomycotina</taxon>
        <taxon>Geoglossomycetes</taxon>
        <taxon>Geoglossales</taxon>
        <taxon>Geoglossaceae</taxon>
        <taxon>Trichoglossum</taxon>
    </lineage>
</organism>
<dbReference type="SUPFAM" id="SSF109604">
    <property type="entry name" value="HD-domain/PDEase-like"/>
    <property type="match status" value="1"/>
</dbReference>
<dbReference type="GO" id="GO:0007165">
    <property type="term" value="P:signal transduction"/>
    <property type="evidence" value="ECO:0007669"/>
    <property type="project" value="InterPro"/>
</dbReference>
<proteinExistence type="inferred from homology"/>
<evidence type="ECO:0000313" key="8">
    <source>
        <dbReference type="Proteomes" id="UP000750711"/>
    </source>
</evidence>